<dbReference type="InterPro" id="IPR002822">
    <property type="entry name" value="Ni_insertion"/>
</dbReference>
<proteinExistence type="predicted"/>
<sequence length="299" mass="31918">MNILYYDCFSGISGDMNMAAMIDLGVDPHYLKAELDKLGLGAEFELKVSTCACSGIKGTQVHVCQDGKKYHDRGHAHNLAHDLAHDHDHDHAAEPSCEHAGHAEHHPAHDHAVASAARHEHHHAQHRNLAAIEAIIMSSDLKPEVKQTSLRIFDLIAKAEAKVHGKPVGEVHFHEVGATDSIVDIVGAAICFHALRVDAVWASAIELGSGLVHCAHGVMPVPAPATTEIVHGLPTTRGGTDHEATTPTGAAIIAALTSRFTSTPAMSTSKTGYGIGHRQSSRPNMLRVFLASDDCPAHM</sequence>
<evidence type="ECO:0000256" key="1">
    <source>
        <dbReference type="ARBA" id="ARBA00022596"/>
    </source>
</evidence>
<dbReference type="Pfam" id="PF01969">
    <property type="entry name" value="Ni_insertion"/>
    <property type="match status" value="1"/>
</dbReference>
<keyword evidence="1" id="KW-0533">Nickel</keyword>
<name>A0A4P7UQQ8_DESDE</name>
<feature type="region of interest" description="Disordered" evidence="2">
    <location>
        <begin position="88"/>
        <end position="124"/>
    </location>
</feature>
<gene>
    <name evidence="3" type="ORF">DDIC_08700</name>
</gene>
<evidence type="ECO:0000256" key="2">
    <source>
        <dbReference type="SAM" id="MobiDB-lite"/>
    </source>
</evidence>
<dbReference type="RefSeq" id="WP_136400077.1">
    <property type="nucleotide sequence ID" value="NZ_CP036295.1"/>
</dbReference>
<feature type="compositionally biased region" description="Basic and acidic residues" evidence="2">
    <location>
        <begin position="88"/>
        <end position="112"/>
    </location>
</feature>
<dbReference type="PANTHER" id="PTHR36566">
    <property type="entry name" value="NICKEL INSERTION PROTEIN-RELATED"/>
    <property type="match status" value="1"/>
</dbReference>
<dbReference type="Proteomes" id="UP000297065">
    <property type="component" value="Chromosome"/>
</dbReference>
<organism evidence="3 4">
    <name type="scientific">Desulfovibrio desulfuricans</name>
    <dbReference type="NCBI Taxonomy" id="876"/>
    <lineage>
        <taxon>Bacteria</taxon>
        <taxon>Pseudomonadati</taxon>
        <taxon>Thermodesulfobacteriota</taxon>
        <taxon>Desulfovibrionia</taxon>
        <taxon>Desulfovibrionales</taxon>
        <taxon>Desulfovibrionaceae</taxon>
        <taxon>Desulfovibrio</taxon>
    </lineage>
</organism>
<dbReference type="PANTHER" id="PTHR36566:SF1">
    <property type="entry name" value="PYRIDINIUM-3,5-BISTHIOCARBOXYLIC ACID MONONUCLEOTIDE NICKEL INSERTION PROTEIN"/>
    <property type="match status" value="1"/>
</dbReference>
<evidence type="ECO:0000313" key="3">
    <source>
        <dbReference type="EMBL" id="QCC85952.1"/>
    </source>
</evidence>
<reference evidence="3 4" key="1">
    <citation type="submission" date="2019-02" db="EMBL/GenBank/DDBJ databases">
        <title>Complete Genome Sequence of Desulfovibrio desulfuricans IC1, a Sulfonate Utilizing Anaerobe.</title>
        <authorList>
            <person name="Day L.A."/>
            <person name="De Leon K.B."/>
            <person name="Wall J.D."/>
        </authorList>
    </citation>
    <scope>NUCLEOTIDE SEQUENCE [LARGE SCALE GENOMIC DNA]</scope>
    <source>
        <strain evidence="3 4">IC1</strain>
    </source>
</reference>
<protein>
    <submittedName>
        <fullName evidence="3">LarC family nickel insertion protein</fullName>
    </submittedName>
</protein>
<dbReference type="OrthoDB" id="9765625at2"/>
<evidence type="ECO:0000313" key="4">
    <source>
        <dbReference type="Proteomes" id="UP000297065"/>
    </source>
</evidence>
<dbReference type="AlphaFoldDB" id="A0A4P7UQQ8"/>
<dbReference type="EMBL" id="CP036295">
    <property type="protein sequence ID" value="QCC85952.1"/>
    <property type="molecule type" value="Genomic_DNA"/>
</dbReference>
<accession>A0A4P7UQQ8</accession>